<feature type="region of interest" description="Disordered" evidence="1">
    <location>
        <begin position="26"/>
        <end position="45"/>
    </location>
</feature>
<dbReference type="AlphaFoldDB" id="A0A0A0KDG2"/>
<evidence type="ECO:0000313" key="3">
    <source>
        <dbReference type="Proteomes" id="UP000029981"/>
    </source>
</evidence>
<reference evidence="2 3" key="4">
    <citation type="journal article" date="2011" name="BMC Genomics">
        <title>RNA-Seq improves annotation of protein-coding genes in the cucumber genome.</title>
        <authorList>
            <person name="Li Z."/>
            <person name="Zhang Z."/>
            <person name="Yan P."/>
            <person name="Huang S."/>
            <person name="Fei Z."/>
            <person name="Lin K."/>
        </authorList>
    </citation>
    <scope>NUCLEOTIDE SEQUENCE [LARGE SCALE GENOMIC DNA]</scope>
    <source>
        <strain evidence="3">cv. 9930</strain>
    </source>
</reference>
<reference evidence="2 3" key="2">
    <citation type="journal article" date="2009" name="PLoS ONE">
        <title>An integrated genetic and cytogenetic map of the cucumber genome.</title>
        <authorList>
            <person name="Ren Y."/>
            <person name="Zhang Z."/>
            <person name="Liu J."/>
            <person name="Staub J.E."/>
            <person name="Han Y."/>
            <person name="Cheng Z."/>
            <person name="Li X."/>
            <person name="Lu J."/>
            <person name="Miao H."/>
            <person name="Kang H."/>
            <person name="Xie B."/>
            <person name="Gu X."/>
            <person name="Wang X."/>
            <person name="Du Y."/>
            <person name="Jin W."/>
            <person name="Huang S."/>
        </authorList>
    </citation>
    <scope>NUCLEOTIDE SEQUENCE [LARGE SCALE GENOMIC DNA]</scope>
    <source>
        <strain evidence="3">cv. 9930</strain>
    </source>
</reference>
<protein>
    <submittedName>
        <fullName evidence="2">Uncharacterized protein</fullName>
    </submittedName>
</protein>
<gene>
    <name evidence="2" type="ORF">Csa_6G014470</name>
</gene>
<proteinExistence type="predicted"/>
<accession>A0A0A0KDG2</accession>
<evidence type="ECO:0000313" key="2">
    <source>
        <dbReference type="EMBL" id="KGN45826.1"/>
    </source>
</evidence>
<feature type="compositionally biased region" description="Polar residues" evidence="1">
    <location>
        <begin position="33"/>
        <end position="45"/>
    </location>
</feature>
<dbReference type="Gramene" id="KGN45826">
    <property type="protein sequence ID" value="KGN45826"/>
    <property type="gene ID" value="Csa_6G014470"/>
</dbReference>
<name>A0A0A0KDG2_CUCSA</name>
<reference evidence="2 3" key="1">
    <citation type="journal article" date="2009" name="Nat. Genet.">
        <title>The genome of the cucumber, Cucumis sativus L.</title>
        <authorList>
            <person name="Huang S."/>
            <person name="Li R."/>
            <person name="Zhang Z."/>
            <person name="Li L."/>
            <person name="Gu X."/>
            <person name="Fan W."/>
            <person name="Lucas W.J."/>
            <person name="Wang X."/>
            <person name="Xie B."/>
            <person name="Ni P."/>
            <person name="Ren Y."/>
            <person name="Zhu H."/>
            <person name="Li J."/>
            <person name="Lin K."/>
            <person name="Jin W."/>
            <person name="Fei Z."/>
            <person name="Li G."/>
            <person name="Staub J."/>
            <person name="Kilian A."/>
            <person name="van der Vossen E.A."/>
            <person name="Wu Y."/>
            <person name="Guo J."/>
            <person name="He J."/>
            <person name="Jia Z."/>
            <person name="Ren Y."/>
            <person name="Tian G."/>
            <person name="Lu Y."/>
            <person name="Ruan J."/>
            <person name="Qian W."/>
            <person name="Wang M."/>
            <person name="Huang Q."/>
            <person name="Li B."/>
            <person name="Xuan Z."/>
            <person name="Cao J."/>
            <person name="Asan"/>
            <person name="Wu Z."/>
            <person name="Zhang J."/>
            <person name="Cai Q."/>
            <person name="Bai Y."/>
            <person name="Zhao B."/>
            <person name="Han Y."/>
            <person name="Li Y."/>
            <person name="Li X."/>
            <person name="Wang S."/>
            <person name="Shi Q."/>
            <person name="Liu S."/>
            <person name="Cho W.K."/>
            <person name="Kim J.Y."/>
            <person name="Xu Y."/>
            <person name="Heller-Uszynska K."/>
            <person name="Miao H."/>
            <person name="Cheng Z."/>
            <person name="Zhang S."/>
            <person name="Wu J."/>
            <person name="Yang Y."/>
            <person name="Kang H."/>
            <person name="Li M."/>
            <person name="Liang H."/>
            <person name="Ren X."/>
            <person name="Shi Z."/>
            <person name="Wen M."/>
            <person name="Jian M."/>
            <person name="Yang H."/>
            <person name="Zhang G."/>
            <person name="Yang Z."/>
            <person name="Chen R."/>
            <person name="Liu S."/>
            <person name="Li J."/>
            <person name="Ma L."/>
            <person name="Liu H."/>
            <person name="Zhou Y."/>
            <person name="Zhao J."/>
            <person name="Fang X."/>
            <person name="Li G."/>
            <person name="Fang L."/>
            <person name="Li Y."/>
            <person name="Liu D."/>
            <person name="Zheng H."/>
            <person name="Zhang Y."/>
            <person name="Qin N."/>
            <person name="Li Z."/>
            <person name="Yang G."/>
            <person name="Yang S."/>
            <person name="Bolund L."/>
            <person name="Kristiansen K."/>
            <person name="Zheng H."/>
            <person name="Li S."/>
            <person name="Zhang X."/>
            <person name="Yang H."/>
            <person name="Wang J."/>
            <person name="Sun R."/>
            <person name="Zhang B."/>
            <person name="Jiang S."/>
            <person name="Wang J."/>
            <person name="Du Y."/>
            <person name="Li S."/>
        </authorList>
    </citation>
    <scope>NUCLEOTIDE SEQUENCE [LARGE SCALE GENOMIC DNA]</scope>
    <source>
        <strain evidence="3">cv. 9930</strain>
    </source>
</reference>
<organism evidence="2 3">
    <name type="scientific">Cucumis sativus</name>
    <name type="common">Cucumber</name>
    <dbReference type="NCBI Taxonomy" id="3659"/>
    <lineage>
        <taxon>Eukaryota</taxon>
        <taxon>Viridiplantae</taxon>
        <taxon>Streptophyta</taxon>
        <taxon>Embryophyta</taxon>
        <taxon>Tracheophyta</taxon>
        <taxon>Spermatophyta</taxon>
        <taxon>Magnoliopsida</taxon>
        <taxon>eudicotyledons</taxon>
        <taxon>Gunneridae</taxon>
        <taxon>Pentapetalae</taxon>
        <taxon>rosids</taxon>
        <taxon>fabids</taxon>
        <taxon>Cucurbitales</taxon>
        <taxon>Cucurbitaceae</taxon>
        <taxon>Benincaseae</taxon>
        <taxon>Cucumis</taxon>
    </lineage>
</organism>
<sequence>MSARFNMKMMGHCNRQILIGAFNRNPRSESKFRSTPSPHHNSLNQPIRFHSSPNFNCQSTKYFDFLASTNHQLPRFFPCVELEAEELPPKAPSCRIGPLKTPSSLPPLKSSMKHYSFENRFHIMNSSSKTPTHILFKFP</sequence>
<evidence type="ECO:0000256" key="1">
    <source>
        <dbReference type="SAM" id="MobiDB-lite"/>
    </source>
</evidence>
<keyword evidence="3" id="KW-1185">Reference proteome</keyword>
<dbReference type="Proteomes" id="UP000029981">
    <property type="component" value="Chromosome 6"/>
</dbReference>
<reference evidence="2 3" key="3">
    <citation type="journal article" date="2010" name="BMC Genomics">
        <title>Transcriptome sequencing and comparative analysis of cucumber flowers with different sex types.</title>
        <authorList>
            <person name="Guo S."/>
            <person name="Zheng Y."/>
            <person name="Joung J.G."/>
            <person name="Liu S."/>
            <person name="Zhang Z."/>
            <person name="Crasta O.R."/>
            <person name="Sobral B.W."/>
            <person name="Xu Y."/>
            <person name="Huang S."/>
            <person name="Fei Z."/>
        </authorList>
    </citation>
    <scope>NUCLEOTIDE SEQUENCE [LARGE SCALE GENOMIC DNA]</scope>
    <source>
        <strain evidence="3">cv. 9930</strain>
    </source>
</reference>
<dbReference type="EMBL" id="CM002927">
    <property type="protein sequence ID" value="KGN45826.1"/>
    <property type="molecule type" value="Genomic_DNA"/>
</dbReference>